<reference evidence="3" key="1">
    <citation type="submission" date="2023-07" db="EMBL/GenBank/DDBJ databases">
        <title>30 novel species of actinomycetes from the DSMZ collection.</title>
        <authorList>
            <person name="Nouioui I."/>
        </authorList>
    </citation>
    <scope>NUCLEOTIDE SEQUENCE [LARGE SCALE GENOMIC DNA]</scope>
    <source>
        <strain evidence="3">DSM 41921</strain>
    </source>
</reference>
<comment type="caution">
    <text evidence="2">The sequence shown here is derived from an EMBL/GenBank/DDBJ whole genome shotgun (WGS) entry which is preliminary data.</text>
</comment>
<gene>
    <name evidence="2" type="ORF">RM641_12675</name>
</gene>
<evidence type="ECO:0000256" key="1">
    <source>
        <dbReference type="SAM" id="MobiDB-lite"/>
    </source>
</evidence>
<sequence>MRRISPVLVPVFSAVFIVGCSGESEDKGGSPEGVRSSSSDSGASDREKVLEERAEKALALRAGDETGASFVEAGMERVGDGIHTRSVLSTGASYSLAVVCSGTGEVRLTVSVKRTEPQTVACDGVPVRQRLADVPTQVGIDVDGLAGASGIVGWRIDEVVE</sequence>
<evidence type="ECO:0000313" key="2">
    <source>
        <dbReference type="EMBL" id="MDT0388281.1"/>
    </source>
</evidence>
<evidence type="ECO:0000313" key="3">
    <source>
        <dbReference type="Proteomes" id="UP001183586"/>
    </source>
</evidence>
<evidence type="ECO:0008006" key="4">
    <source>
        <dbReference type="Google" id="ProtNLM"/>
    </source>
</evidence>
<feature type="region of interest" description="Disordered" evidence="1">
    <location>
        <begin position="23"/>
        <end position="48"/>
    </location>
</feature>
<proteinExistence type="predicted"/>
<dbReference type="PROSITE" id="PS51257">
    <property type="entry name" value="PROKAR_LIPOPROTEIN"/>
    <property type="match status" value="1"/>
</dbReference>
<dbReference type="RefSeq" id="WP_311681346.1">
    <property type="nucleotide sequence ID" value="NZ_JAVREU010000004.1"/>
</dbReference>
<protein>
    <recommendedName>
        <fullName evidence="4">Lipoprotein</fullName>
    </recommendedName>
</protein>
<dbReference type="Proteomes" id="UP001183586">
    <property type="component" value="Unassembled WGS sequence"/>
</dbReference>
<dbReference type="EMBL" id="JAVREU010000004">
    <property type="protein sequence ID" value="MDT0388281.1"/>
    <property type="molecule type" value="Genomic_DNA"/>
</dbReference>
<organism evidence="2 3">
    <name type="scientific">Streptomyces dubilierae</name>
    <dbReference type="NCBI Taxonomy" id="3075533"/>
    <lineage>
        <taxon>Bacteria</taxon>
        <taxon>Bacillati</taxon>
        <taxon>Actinomycetota</taxon>
        <taxon>Actinomycetes</taxon>
        <taxon>Kitasatosporales</taxon>
        <taxon>Streptomycetaceae</taxon>
        <taxon>Streptomyces</taxon>
    </lineage>
</organism>
<name>A0ABU2P813_9ACTN</name>
<feature type="compositionally biased region" description="Low complexity" evidence="1">
    <location>
        <begin position="32"/>
        <end position="42"/>
    </location>
</feature>
<accession>A0ABU2P813</accession>
<keyword evidence="3" id="KW-1185">Reference proteome</keyword>